<dbReference type="GO" id="GO:0005739">
    <property type="term" value="C:mitochondrion"/>
    <property type="evidence" value="ECO:0007669"/>
    <property type="project" value="TreeGrafter"/>
</dbReference>
<dbReference type="Gene3D" id="3.30.1360.120">
    <property type="entry name" value="Probable tRNA modification gtpase trme, domain 1"/>
    <property type="match status" value="1"/>
</dbReference>
<sequence>MLFAVKLGKPIDLFLGKHAIAAQKERGVAKKLIGLTPNDPIPLHGNEAIWRNNVCVGFIRRCAYGHTVGQSVGYGYIVHPDGDVITQAYLNDGTYEIETLNERRVPATFRPKAVFDPTNARVQGNYGDMT</sequence>
<dbReference type="AlphaFoldDB" id="A0A9X8DSR1"/>
<dbReference type="InterPro" id="IPR029043">
    <property type="entry name" value="GcvT/YgfZ_C"/>
</dbReference>
<evidence type="ECO:0000259" key="1">
    <source>
        <dbReference type="Pfam" id="PF08669"/>
    </source>
</evidence>
<feature type="domain" description="Aminomethyltransferase C-terminal" evidence="1">
    <location>
        <begin position="30"/>
        <end position="116"/>
    </location>
</feature>
<dbReference type="InterPro" id="IPR013977">
    <property type="entry name" value="GcvT_C"/>
</dbReference>
<evidence type="ECO:0000313" key="2">
    <source>
        <dbReference type="EMBL" id="RLO03029.1"/>
    </source>
</evidence>
<name>A0A9X8DSR1_APHAT</name>
<dbReference type="InterPro" id="IPR028896">
    <property type="entry name" value="GcvT/YgfZ/DmdA"/>
</dbReference>
<organism evidence="2 3">
    <name type="scientific">Aphanomyces astaci</name>
    <name type="common">Crayfish plague agent</name>
    <dbReference type="NCBI Taxonomy" id="112090"/>
    <lineage>
        <taxon>Eukaryota</taxon>
        <taxon>Sar</taxon>
        <taxon>Stramenopiles</taxon>
        <taxon>Oomycota</taxon>
        <taxon>Saprolegniomycetes</taxon>
        <taxon>Saprolegniales</taxon>
        <taxon>Verrucalvaceae</taxon>
        <taxon>Aphanomyces</taxon>
    </lineage>
</organism>
<protein>
    <recommendedName>
        <fullName evidence="1">Aminomethyltransferase C-terminal domain-containing protein</fullName>
    </recommendedName>
</protein>
<dbReference type="PANTHER" id="PTHR43757">
    <property type="entry name" value="AMINOMETHYLTRANSFERASE"/>
    <property type="match status" value="1"/>
</dbReference>
<dbReference type="EMBL" id="QUTI01032029">
    <property type="protein sequence ID" value="RLO03029.1"/>
    <property type="molecule type" value="Genomic_DNA"/>
</dbReference>
<dbReference type="PANTHER" id="PTHR43757:SF11">
    <property type="entry name" value="SARCOSINE DEHYDROGENASE"/>
    <property type="match status" value="1"/>
</dbReference>
<dbReference type="Pfam" id="PF08669">
    <property type="entry name" value="GCV_T_C"/>
    <property type="match status" value="1"/>
</dbReference>
<proteinExistence type="predicted"/>
<reference evidence="2 3" key="1">
    <citation type="journal article" date="2018" name="J. Invertebr. Pathol.">
        <title>New genotyping method for the causative agent of crayfish plague (Aphanomyces astaci) based on whole genome data.</title>
        <authorList>
            <person name="Minardi D."/>
            <person name="Studholme D.J."/>
            <person name="van der Giezen M."/>
            <person name="Pretto T."/>
            <person name="Oidtmann B."/>
        </authorList>
    </citation>
    <scope>NUCLEOTIDE SEQUENCE [LARGE SCALE GENOMIC DNA]</scope>
    <source>
        <strain evidence="2 3">KB13</strain>
    </source>
</reference>
<dbReference type="InterPro" id="IPR027266">
    <property type="entry name" value="TrmE/GcvT-like"/>
</dbReference>
<comment type="caution">
    <text evidence="2">The sequence shown here is derived from an EMBL/GenBank/DDBJ whole genome shotgun (WGS) entry which is preliminary data.</text>
</comment>
<dbReference type="SUPFAM" id="SSF101790">
    <property type="entry name" value="Aminomethyltransferase beta-barrel domain"/>
    <property type="match status" value="1"/>
</dbReference>
<dbReference type="Proteomes" id="UP000275652">
    <property type="component" value="Unassembled WGS sequence"/>
</dbReference>
<evidence type="ECO:0000313" key="3">
    <source>
        <dbReference type="Proteomes" id="UP000275652"/>
    </source>
</evidence>
<accession>A0A9X8DSR1</accession>
<gene>
    <name evidence="2" type="ORF">DYB28_015147</name>
</gene>